<dbReference type="EMBL" id="BAAAHQ010000015">
    <property type="protein sequence ID" value="GAA0930240.1"/>
    <property type="molecule type" value="Genomic_DNA"/>
</dbReference>
<evidence type="ECO:0000313" key="2">
    <source>
        <dbReference type="EMBL" id="GAA0930240.1"/>
    </source>
</evidence>
<keyword evidence="3" id="KW-1185">Reference proteome</keyword>
<proteinExistence type="predicted"/>
<dbReference type="RefSeq" id="WP_343950896.1">
    <property type="nucleotide sequence ID" value="NZ_BAAAHQ010000015.1"/>
</dbReference>
<evidence type="ECO:0000259" key="1">
    <source>
        <dbReference type="Pfam" id="PF13546"/>
    </source>
</evidence>
<dbReference type="Pfam" id="PF13546">
    <property type="entry name" value="DDE_5"/>
    <property type="match status" value="1"/>
</dbReference>
<protein>
    <submittedName>
        <fullName evidence="2">Transposase</fullName>
    </submittedName>
</protein>
<name>A0ABP4A4J4_9ACTN</name>
<feature type="domain" description="Transposase IS701-like DDE" evidence="1">
    <location>
        <begin position="38"/>
        <end position="213"/>
    </location>
</feature>
<comment type="caution">
    <text evidence="2">The sequence shown here is derived from an EMBL/GenBank/DDBJ whole genome shotgun (WGS) entry which is preliminary data.</text>
</comment>
<dbReference type="InterPro" id="IPR039365">
    <property type="entry name" value="IS701-like"/>
</dbReference>
<dbReference type="PANTHER" id="PTHR33627:SF1">
    <property type="entry name" value="TRANSPOSASE"/>
    <property type="match status" value="1"/>
</dbReference>
<dbReference type="PANTHER" id="PTHR33627">
    <property type="entry name" value="TRANSPOSASE"/>
    <property type="match status" value="1"/>
</dbReference>
<evidence type="ECO:0000313" key="3">
    <source>
        <dbReference type="Proteomes" id="UP001501578"/>
    </source>
</evidence>
<dbReference type="Proteomes" id="UP001501578">
    <property type="component" value="Unassembled WGS sequence"/>
</dbReference>
<dbReference type="InterPro" id="IPR038721">
    <property type="entry name" value="IS701-like_DDE_dom"/>
</dbReference>
<gene>
    <name evidence="2" type="ORF">GCM10009560_34600</name>
</gene>
<organism evidence="2 3">
    <name type="scientific">Nonomuraea longicatena</name>
    <dbReference type="NCBI Taxonomy" id="83682"/>
    <lineage>
        <taxon>Bacteria</taxon>
        <taxon>Bacillati</taxon>
        <taxon>Actinomycetota</taxon>
        <taxon>Actinomycetes</taxon>
        <taxon>Streptosporangiales</taxon>
        <taxon>Streptosporangiaceae</taxon>
        <taxon>Nonomuraea</taxon>
    </lineage>
</organism>
<sequence>MRTADLRTLEPAIENTATTYSPSTVADDAVLTEVCAALFTFLRRSDQRRKGEEYLRGLLAAPGRKSIRSMAAVLGGRGTAQSLHHFICSSTWDWVPVRRGLARYLVETAPPAAWVLHPLVIPKGGQHSVGVGRFFSPADGQLLSAQQAVGLWAASERFTGPVNWKLHLPGSWFEASGRGDRAPEAGSERPGDPAVEAYLEAMSDWGLPALPVVVNLETAETLPVVRALYAAGAPFAARIGGNLALTVDDPALTGYGSATLPAMQIMHAARKLRRPVAAPGRPGGPAMVAAVRVREPSPGEECPATLRRGRRLLLWGVGAPGADRPDELWLSDVRTTRPAALLRLSGLAAKVEHDVASVSENVGIRDYVGRSYAGWHRHITLASAAHAVVVRSAYSAWPLNRAS</sequence>
<reference evidence="3" key="1">
    <citation type="journal article" date="2019" name="Int. J. Syst. Evol. Microbiol.">
        <title>The Global Catalogue of Microorganisms (GCM) 10K type strain sequencing project: providing services to taxonomists for standard genome sequencing and annotation.</title>
        <authorList>
            <consortium name="The Broad Institute Genomics Platform"/>
            <consortium name="The Broad Institute Genome Sequencing Center for Infectious Disease"/>
            <person name="Wu L."/>
            <person name="Ma J."/>
        </authorList>
    </citation>
    <scope>NUCLEOTIDE SEQUENCE [LARGE SCALE GENOMIC DNA]</scope>
    <source>
        <strain evidence="3">JCM 11136</strain>
    </source>
</reference>
<accession>A0ABP4A4J4</accession>